<name>A0A9J7AP72_9PROT</name>
<dbReference type="NCBIfam" id="TIGR01842">
    <property type="entry name" value="type_I_sec_PrtD"/>
    <property type="match status" value="1"/>
</dbReference>
<evidence type="ECO:0000256" key="6">
    <source>
        <dbReference type="ARBA" id="ARBA00023136"/>
    </source>
</evidence>
<feature type="domain" description="ABC transporter" evidence="8">
    <location>
        <begin position="340"/>
        <end position="576"/>
    </location>
</feature>
<dbReference type="GO" id="GO:0034040">
    <property type="term" value="F:ATPase-coupled lipid transmembrane transporter activity"/>
    <property type="evidence" value="ECO:0007669"/>
    <property type="project" value="TreeGrafter"/>
</dbReference>
<dbReference type="GO" id="GO:0030253">
    <property type="term" value="P:protein secretion by the type I secretion system"/>
    <property type="evidence" value="ECO:0007669"/>
    <property type="project" value="InterPro"/>
</dbReference>
<dbReference type="Proteomes" id="UP001060336">
    <property type="component" value="Chromosome"/>
</dbReference>
<accession>A0A9J7AP72</accession>
<dbReference type="GO" id="GO:0005886">
    <property type="term" value="C:plasma membrane"/>
    <property type="evidence" value="ECO:0007669"/>
    <property type="project" value="UniProtKB-SubCell"/>
</dbReference>
<keyword evidence="4" id="KW-0067">ATP-binding</keyword>
<sequence length="587" mass="63114">MAGNPSPSSADQAVDDPLRRIFEACRGAFVTAGVFSFVVNMLILTMPLYMFSLFDRVLGTGNMATLTMLALIAFAALLVQALIDIARTYLFTHVSSWIDAQISPQLFERSVTGSLVRGRRGGDALENLQGLRQFLGSPSVFMLMDLPFIPIFMIVLFLLNFAIGMTAAIGGAILFGLALANKIMAKSSLAKASTSANQARKLSRAAVENADIVEAMGMRKSIMSDWASFNEYSLRSQNEASQIAGIIQAFIKMFRMGIMMAVMTVAAIQIVDPASSLSRGAMMASVILVSRALMPLEAIVGSWGQVADAVQRYRFLASILNGVSAKPEDSVFPLDPKGQLSVENVHYHVRGMNRAILSRVSFELAPGESVAIIGPSAAGKTSLARLIAGIESPTSGVVRLDGADVYRWPSEDRGRHVGYLPQQVLLFEGSIRDNISRFDKTVTNEQVIQAAEMAGLHRMILKMEQGYDTPVGPGGSLLSGGQRQRVGLARALLGDPKLVLLDEPNANLDTEGDQALKTAIESLTARGATVVVILHRPNILQIVDKILVLREGVVQKFSNRDDVMPLIGGVPSAPSIDHKSAKAVADN</sequence>
<dbReference type="GO" id="GO:0005524">
    <property type="term" value="F:ATP binding"/>
    <property type="evidence" value="ECO:0007669"/>
    <property type="project" value="UniProtKB-KW"/>
</dbReference>
<feature type="transmembrane region" description="Helical" evidence="7">
    <location>
        <begin position="148"/>
        <end position="179"/>
    </location>
</feature>
<dbReference type="InterPro" id="IPR010128">
    <property type="entry name" value="ATPase_T1SS_PrtD-like"/>
</dbReference>
<dbReference type="Pfam" id="PF00664">
    <property type="entry name" value="ABC_membrane"/>
    <property type="match status" value="1"/>
</dbReference>
<dbReference type="InterPro" id="IPR039421">
    <property type="entry name" value="Type_1_exporter"/>
</dbReference>
<dbReference type="RefSeq" id="WP_257766900.1">
    <property type="nucleotide sequence ID" value="NZ_CP102480.1"/>
</dbReference>
<dbReference type="PROSITE" id="PS00211">
    <property type="entry name" value="ABC_TRANSPORTER_1"/>
    <property type="match status" value="1"/>
</dbReference>
<keyword evidence="11" id="KW-1185">Reference proteome</keyword>
<evidence type="ECO:0000313" key="11">
    <source>
        <dbReference type="Proteomes" id="UP001060336"/>
    </source>
</evidence>
<dbReference type="PROSITE" id="PS50929">
    <property type="entry name" value="ABC_TM1F"/>
    <property type="match status" value="1"/>
</dbReference>
<dbReference type="InterPro" id="IPR003593">
    <property type="entry name" value="AAA+_ATPase"/>
</dbReference>
<gene>
    <name evidence="10" type="ORF">NUH88_13320</name>
</gene>
<dbReference type="PANTHER" id="PTHR24221">
    <property type="entry name" value="ATP-BINDING CASSETTE SUB-FAMILY B"/>
    <property type="match status" value="1"/>
</dbReference>
<reference evidence="10" key="1">
    <citation type="submission" date="2022-08" db="EMBL/GenBank/DDBJ databases">
        <title>Nisaea acidiphila sp. nov., isolated from a marine algal debris and emended description of the genus Nisaea Urios et al. 2008.</title>
        <authorList>
            <person name="Kwon K."/>
        </authorList>
    </citation>
    <scope>NUCLEOTIDE SEQUENCE</scope>
    <source>
        <strain evidence="10">MEBiC11861</strain>
    </source>
</reference>
<protein>
    <submittedName>
        <fullName evidence="10">Type I secretion system permease/ATPase</fullName>
    </submittedName>
</protein>
<dbReference type="SUPFAM" id="SSF52540">
    <property type="entry name" value="P-loop containing nucleoside triphosphate hydrolases"/>
    <property type="match status" value="1"/>
</dbReference>
<dbReference type="InterPro" id="IPR027417">
    <property type="entry name" value="P-loop_NTPase"/>
</dbReference>
<evidence type="ECO:0000313" key="10">
    <source>
        <dbReference type="EMBL" id="UUX48393.1"/>
    </source>
</evidence>
<dbReference type="AlphaFoldDB" id="A0A9J7AP72"/>
<dbReference type="GO" id="GO:0030256">
    <property type="term" value="C:type I protein secretion system complex"/>
    <property type="evidence" value="ECO:0007669"/>
    <property type="project" value="InterPro"/>
</dbReference>
<evidence type="ECO:0000259" key="8">
    <source>
        <dbReference type="PROSITE" id="PS50893"/>
    </source>
</evidence>
<keyword evidence="3" id="KW-0547">Nucleotide-binding</keyword>
<feature type="transmembrane region" description="Helical" evidence="7">
    <location>
        <begin position="28"/>
        <end position="51"/>
    </location>
</feature>
<evidence type="ECO:0000256" key="1">
    <source>
        <dbReference type="ARBA" id="ARBA00004651"/>
    </source>
</evidence>
<dbReference type="Gene3D" id="1.20.1560.10">
    <property type="entry name" value="ABC transporter type 1, transmembrane domain"/>
    <property type="match status" value="1"/>
</dbReference>
<feature type="transmembrane region" description="Helical" evidence="7">
    <location>
        <begin position="63"/>
        <end position="83"/>
    </location>
</feature>
<dbReference type="PANTHER" id="PTHR24221:SF654">
    <property type="entry name" value="ATP-BINDING CASSETTE SUB-FAMILY B MEMBER 6"/>
    <property type="match status" value="1"/>
</dbReference>
<evidence type="ECO:0000256" key="5">
    <source>
        <dbReference type="ARBA" id="ARBA00022989"/>
    </source>
</evidence>
<dbReference type="Gene3D" id="3.40.50.300">
    <property type="entry name" value="P-loop containing nucleotide triphosphate hydrolases"/>
    <property type="match status" value="1"/>
</dbReference>
<dbReference type="InterPro" id="IPR003439">
    <property type="entry name" value="ABC_transporter-like_ATP-bd"/>
</dbReference>
<evidence type="ECO:0000256" key="7">
    <source>
        <dbReference type="SAM" id="Phobius"/>
    </source>
</evidence>
<dbReference type="GO" id="GO:0140359">
    <property type="term" value="F:ABC-type transporter activity"/>
    <property type="evidence" value="ECO:0007669"/>
    <property type="project" value="InterPro"/>
</dbReference>
<keyword evidence="2 7" id="KW-0812">Transmembrane</keyword>
<evidence type="ECO:0000256" key="3">
    <source>
        <dbReference type="ARBA" id="ARBA00022741"/>
    </source>
</evidence>
<evidence type="ECO:0000256" key="4">
    <source>
        <dbReference type="ARBA" id="ARBA00022840"/>
    </source>
</evidence>
<dbReference type="InterPro" id="IPR017871">
    <property type="entry name" value="ABC_transporter-like_CS"/>
</dbReference>
<dbReference type="EMBL" id="CP102480">
    <property type="protein sequence ID" value="UUX48393.1"/>
    <property type="molecule type" value="Genomic_DNA"/>
</dbReference>
<dbReference type="SMART" id="SM00382">
    <property type="entry name" value="AAA"/>
    <property type="match status" value="1"/>
</dbReference>
<comment type="subcellular location">
    <subcellularLocation>
        <location evidence="1">Cell membrane</location>
        <topology evidence="1">Multi-pass membrane protein</topology>
    </subcellularLocation>
</comment>
<keyword evidence="6 7" id="KW-0472">Membrane</keyword>
<dbReference type="InterPro" id="IPR011527">
    <property type="entry name" value="ABC1_TM_dom"/>
</dbReference>
<evidence type="ECO:0000259" key="9">
    <source>
        <dbReference type="PROSITE" id="PS50929"/>
    </source>
</evidence>
<evidence type="ECO:0000256" key="2">
    <source>
        <dbReference type="ARBA" id="ARBA00022692"/>
    </source>
</evidence>
<dbReference type="GO" id="GO:0016887">
    <property type="term" value="F:ATP hydrolysis activity"/>
    <property type="evidence" value="ECO:0007669"/>
    <property type="project" value="InterPro"/>
</dbReference>
<dbReference type="KEGG" id="naci:NUH88_13320"/>
<keyword evidence="5 7" id="KW-1133">Transmembrane helix</keyword>
<organism evidence="10 11">
    <name type="scientific">Nisaea acidiphila</name>
    <dbReference type="NCBI Taxonomy" id="1862145"/>
    <lineage>
        <taxon>Bacteria</taxon>
        <taxon>Pseudomonadati</taxon>
        <taxon>Pseudomonadota</taxon>
        <taxon>Alphaproteobacteria</taxon>
        <taxon>Rhodospirillales</taxon>
        <taxon>Thalassobaculaceae</taxon>
        <taxon>Nisaea</taxon>
    </lineage>
</organism>
<dbReference type="PROSITE" id="PS50893">
    <property type="entry name" value="ABC_TRANSPORTER_2"/>
    <property type="match status" value="1"/>
</dbReference>
<proteinExistence type="predicted"/>
<dbReference type="SUPFAM" id="SSF90123">
    <property type="entry name" value="ABC transporter transmembrane region"/>
    <property type="match status" value="1"/>
</dbReference>
<dbReference type="InterPro" id="IPR036640">
    <property type="entry name" value="ABC1_TM_sf"/>
</dbReference>
<dbReference type="Pfam" id="PF00005">
    <property type="entry name" value="ABC_tran"/>
    <property type="match status" value="1"/>
</dbReference>
<feature type="domain" description="ABC transmembrane type-1" evidence="9">
    <location>
        <begin position="30"/>
        <end position="308"/>
    </location>
</feature>